<dbReference type="FunFam" id="2.60.40.10:FF:000495">
    <property type="entry name" value="Periplasmic beta-glucosidase"/>
    <property type="match status" value="1"/>
</dbReference>
<evidence type="ECO:0000313" key="13">
    <source>
        <dbReference type="Proteomes" id="UP000323426"/>
    </source>
</evidence>
<dbReference type="InterPro" id="IPR036962">
    <property type="entry name" value="Glyco_hydro_3_N_sf"/>
</dbReference>
<dbReference type="Pfam" id="PF01915">
    <property type="entry name" value="Glyco_hydro_3_C"/>
    <property type="match status" value="1"/>
</dbReference>
<dbReference type="Gene3D" id="2.60.40.10">
    <property type="entry name" value="Immunoglobulins"/>
    <property type="match status" value="1"/>
</dbReference>
<keyword evidence="13" id="KW-1185">Reference proteome</keyword>
<evidence type="ECO:0000256" key="10">
    <source>
        <dbReference type="RuleBase" id="RU361161"/>
    </source>
</evidence>
<dbReference type="FunFam" id="3.40.50.1700:FF:000004">
    <property type="entry name" value="Periplasmic beta-glucosidase"/>
    <property type="match status" value="1"/>
</dbReference>
<dbReference type="NCBIfam" id="NF011678">
    <property type="entry name" value="PRK15098.1"/>
    <property type="match status" value="1"/>
</dbReference>
<dbReference type="InterPro" id="IPR013783">
    <property type="entry name" value="Ig-like_fold"/>
</dbReference>
<accession>A0A5M6DAI0</accession>
<keyword evidence="8 10" id="KW-0326">Glycosidase</keyword>
<dbReference type="PRINTS" id="PR00133">
    <property type="entry name" value="GLHYDRLASE3"/>
</dbReference>
<comment type="caution">
    <text evidence="12">The sequence shown here is derived from an EMBL/GenBank/DDBJ whole genome shotgun (WGS) entry which is preliminary data.</text>
</comment>
<proteinExistence type="inferred from homology"/>
<dbReference type="SUPFAM" id="SSF52279">
    <property type="entry name" value="Beta-D-glucan exohydrolase, C-terminal domain"/>
    <property type="match status" value="1"/>
</dbReference>
<keyword evidence="5" id="KW-0732">Signal</keyword>
<sequence length="771" mass="84417">MIYLLLVLGMGCRPLANQPNNTAAVPASSAINQVKDPEMDRFVNDLLAKMTLEEKIGQLNLLAVGFDVTGPVVSKNVDENIRQGKVGGVFNTFTPTAARKLQEFAVNNTRLKIPLLFGYDVIHGHRTIFPIPLGLSTSWDLTAIEKSARIAAEEASADGLNWVFSPMVDIARDARWGRIAEGSGEDPWFGAQVAKAMIKGYQGNDLTQNNTVLACLKHFALYGAAEAGRDYGTTDMSRQRMYNEYFLPYKAAVEAGVGSVMTSFNEVDGIPATGNKWLLTDVLRQQWGFNGLVVTDYTAINEMVAHGVGSEAEAGELALKAGTDMDMVGEVFIKHLGRSVKENKVTEAEINQACRRILEAKYKLGLFQDPYRYTNESRTAIIMQPEFLAAARDIARKSMVLLKNKNNALPLKQSGSIALIGPLANRQRDLIGNWSAAGDWKQAVSVEQGIRNVVGNKVKINYAQGANIADDEQMIKRLNAHGGNLDIDNRSSAAMIQEAVRVARSSDVIVAVVGESQGMSGEAASRSDISLPGQQLELLKALKKTGKPLVVVLMNGRPLALPWEEQNADAILETWFAGTQAGNAIADVLFGLYNPSGKLTTTFPQAVGQVPLFYNHKNTGRPFGGDLLDKYKSRYLDVTNEPLYPFGFGLSYTTFGYGKPQLSKTAIKAGESLEVTVAVKNTGNYDGEEVVQLYIQDLVGSVTRPVKELKNFRKISLKKGESQEVKFAITPDDLKFYNSALEYVLEPGDFKVFIGPNSRDVQEMRFSVQKN</sequence>
<evidence type="ECO:0000256" key="3">
    <source>
        <dbReference type="ARBA" id="ARBA00005336"/>
    </source>
</evidence>
<dbReference type="InterPro" id="IPR026891">
    <property type="entry name" value="Fn3-like"/>
</dbReference>
<dbReference type="Pfam" id="PF00933">
    <property type="entry name" value="Glyco_hydro_3"/>
    <property type="match status" value="1"/>
</dbReference>
<evidence type="ECO:0000256" key="1">
    <source>
        <dbReference type="ARBA" id="ARBA00000448"/>
    </source>
</evidence>
<evidence type="ECO:0000256" key="6">
    <source>
        <dbReference type="ARBA" id="ARBA00022764"/>
    </source>
</evidence>
<dbReference type="GO" id="GO:0008422">
    <property type="term" value="F:beta-glucosidase activity"/>
    <property type="evidence" value="ECO:0007669"/>
    <property type="project" value="UniProtKB-EC"/>
</dbReference>
<evidence type="ECO:0000256" key="4">
    <source>
        <dbReference type="ARBA" id="ARBA00012744"/>
    </source>
</evidence>
<protein>
    <recommendedName>
        <fullName evidence="9">Periplasmic beta-glucosidase</fullName>
        <ecNumber evidence="4">3.2.1.21</ecNumber>
    </recommendedName>
</protein>
<dbReference type="PANTHER" id="PTHR30620:SF16">
    <property type="entry name" value="LYSOSOMAL BETA GLUCOSIDASE"/>
    <property type="match status" value="1"/>
</dbReference>
<dbReference type="FunFam" id="3.20.20.300:FF:000005">
    <property type="entry name" value="Periplasmic beta-glucosidase"/>
    <property type="match status" value="1"/>
</dbReference>
<dbReference type="InterPro" id="IPR017853">
    <property type="entry name" value="GH"/>
</dbReference>
<evidence type="ECO:0000256" key="7">
    <source>
        <dbReference type="ARBA" id="ARBA00022801"/>
    </source>
</evidence>
<comment type="catalytic activity">
    <reaction evidence="1">
        <text>Hydrolysis of terminal, non-reducing beta-D-glucosyl residues with release of beta-D-glucose.</text>
        <dbReference type="EC" id="3.2.1.21"/>
    </reaction>
</comment>
<evidence type="ECO:0000256" key="2">
    <source>
        <dbReference type="ARBA" id="ARBA00004418"/>
    </source>
</evidence>
<organism evidence="12 13">
    <name type="scientific">Adhaeribacter rhizoryzae</name>
    <dbReference type="NCBI Taxonomy" id="2607907"/>
    <lineage>
        <taxon>Bacteria</taxon>
        <taxon>Pseudomonadati</taxon>
        <taxon>Bacteroidota</taxon>
        <taxon>Cytophagia</taxon>
        <taxon>Cytophagales</taxon>
        <taxon>Hymenobacteraceae</taxon>
        <taxon>Adhaeribacter</taxon>
    </lineage>
</organism>
<keyword evidence="7 10" id="KW-0378">Hydrolase</keyword>
<dbReference type="InterPro" id="IPR019800">
    <property type="entry name" value="Glyco_hydro_3_AS"/>
</dbReference>
<gene>
    <name evidence="12" type="primary">bglX</name>
    <name evidence="12" type="ORF">F0145_16770</name>
</gene>
<dbReference type="PANTHER" id="PTHR30620">
    <property type="entry name" value="PERIPLASMIC BETA-GLUCOSIDASE-RELATED"/>
    <property type="match status" value="1"/>
</dbReference>
<dbReference type="Pfam" id="PF14310">
    <property type="entry name" value="Fn3-like"/>
    <property type="match status" value="1"/>
</dbReference>
<evidence type="ECO:0000256" key="9">
    <source>
        <dbReference type="ARBA" id="ARBA00067498"/>
    </source>
</evidence>
<evidence type="ECO:0000313" key="12">
    <source>
        <dbReference type="EMBL" id="KAA5543410.1"/>
    </source>
</evidence>
<dbReference type="Proteomes" id="UP000323426">
    <property type="component" value="Unassembled WGS sequence"/>
</dbReference>
<dbReference type="PROSITE" id="PS00775">
    <property type="entry name" value="GLYCOSYL_HYDROL_F3"/>
    <property type="match status" value="1"/>
</dbReference>
<evidence type="ECO:0000259" key="11">
    <source>
        <dbReference type="SMART" id="SM01217"/>
    </source>
</evidence>
<keyword evidence="6" id="KW-0574">Periplasm</keyword>
<dbReference type="EC" id="3.2.1.21" evidence="4"/>
<comment type="subcellular location">
    <subcellularLocation>
        <location evidence="2">Periplasm</location>
    </subcellularLocation>
</comment>
<evidence type="ECO:0000256" key="8">
    <source>
        <dbReference type="ARBA" id="ARBA00023295"/>
    </source>
</evidence>
<dbReference type="Gene3D" id="3.40.50.1700">
    <property type="entry name" value="Glycoside hydrolase family 3 C-terminal domain"/>
    <property type="match status" value="1"/>
</dbReference>
<dbReference type="GO" id="GO:0009251">
    <property type="term" value="P:glucan catabolic process"/>
    <property type="evidence" value="ECO:0007669"/>
    <property type="project" value="TreeGrafter"/>
</dbReference>
<dbReference type="InterPro" id="IPR002772">
    <property type="entry name" value="Glyco_hydro_3_C"/>
</dbReference>
<feature type="domain" description="Fibronectin type III-like" evidence="11">
    <location>
        <begin position="689"/>
        <end position="758"/>
    </location>
</feature>
<dbReference type="EMBL" id="VWSF01000014">
    <property type="protein sequence ID" value="KAA5543410.1"/>
    <property type="molecule type" value="Genomic_DNA"/>
</dbReference>
<dbReference type="InterPro" id="IPR036881">
    <property type="entry name" value="Glyco_hydro_3_C_sf"/>
</dbReference>
<name>A0A5M6DAI0_9BACT</name>
<dbReference type="GO" id="GO:0042597">
    <property type="term" value="C:periplasmic space"/>
    <property type="evidence" value="ECO:0007669"/>
    <property type="project" value="UniProtKB-SubCell"/>
</dbReference>
<dbReference type="InterPro" id="IPR001764">
    <property type="entry name" value="Glyco_hydro_3_N"/>
</dbReference>
<comment type="similarity">
    <text evidence="3 10">Belongs to the glycosyl hydrolase 3 family.</text>
</comment>
<evidence type="ECO:0000256" key="5">
    <source>
        <dbReference type="ARBA" id="ARBA00022729"/>
    </source>
</evidence>
<dbReference type="SUPFAM" id="SSF51445">
    <property type="entry name" value="(Trans)glycosidases"/>
    <property type="match status" value="1"/>
</dbReference>
<dbReference type="AlphaFoldDB" id="A0A5M6DAI0"/>
<dbReference type="Gene3D" id="3.20.20.300">
    <property type="entry name" value="Glycoside hydrolase, family 3, N-terminal domain"/>
    <property type="match status" value="1"/>
</dbReference>
<dbReference type="SMART" id="SM01217">
    <property type="entry name" value="Fn3_like"/>
    <property type="match status" value="1"/>
</dbReference>
<dbReference type="InterPro" id="IPR051915">
    <property type="entry name" value="Cellulose_Degrad_GH3"/>
</dbReference>
<reference evidence="12 13" key="1">
    <citation type="submission" date="2019-09" db="EMBL/GenBank/DDBJ databases">
        <title>Genome sequence and assembly of Adhaeribacter sp.</title>
        <authorList>
            <person name="Chhetri G."/>
        </authorList>
    </citation>
    <scope>NUCLEOTIDE SEQUENCE [LARGE SCALE GENOMIC DNA]</scope>
    <source>
        <strain evidence="12 13">DK36</strain>
    </source>
</reference>